<evidence type="ECO:0000313" key="3">
    <source>
        <dbReference type="EMBL" id="GGI12738.1"/>
    </source>
</evidence>
<organism evidence="3 4">
    <name type="scientific">Galliscardovia ingluviei</name>
    <dbReference type="NCBI Taxonomy" id="1769422"/>
    <lineage>
        <taxon>Bacteria</taxon>
        <taxon>Bacillati</taxon>
        <taxon>Actinomycetota</taxon>
        <taxon>Actinomycetes</taxon>
        <taxon>Bifidobacteriales</taxon>
        <taxon>Bifidobacteriaceae</taxon>
        <taxon>Galliscardovia</taxon>
    </lineage>
</organism>
<evidence type="ECO:0000256" key="1">
    <source>
        <dbReference type="SAM" id="Phobius"/>
    </source>
</evidence>
<comment type="caution">
    <text evidence="3">The sequence shown here is derived from an EMBL/GenBank/DDBJ whole genome shotgun (WGS) entry which is preliminary data.</text>
</comment>
<dbReference type="RefSeq" id="WP_188354429.1">
    <property type="nucleotide sequence ID" value="NZ_BMDH01000001.1"/>
</dbReference>
<name>A0A8J3ALV8_9BIFI</name>
<sequence>MQHSNTRIYRHMVTTARLLCIVGVVWGIVLAICLPSLSYADTQTDIATQNNTQQGVDSTKSNEHGVVVGDNIIDSQNLLGGNLDRVNDAINDVYARTQVTLQLMYIPHFADTSDPEQWATTYIQNTHPAKNTVFMAVASADGNVVVVVSQGSDSWLSNQETVDTLTDAALGPLNQKNPDWAGSAIALSNAIIDQRYPSVGQWIQRHSVAVIAVSIVVLLALIGIVLVLVRYQRQRSVRRQLERRSRSHRANRKE</sequence>
<protein>
    <recommendedName>
        <fullName evidence="2">TPM domain-containing protein</fullName>
    </recommendedName>
</protein>
<dbReference type="Pfam" id="PF04536">
    <property type="entry name" value="TPM_phosphatase"/>
    <property type="match status" value="1"/>
</dbReference>
<keyword evidence="1" id="KW-0472">Membrane</keyword>
<evidence type="ECO:0000259" key="2">
    <source>
        <dbReference type="Pfam" id="PF04536"/>
    </source>
</evidence>
<dbReference type="Gene3D" id="3.10.310.50">
    <property type="match status" value="1"/>
</dbReference>
<feature type="transmembrane region" description="Helical" evidence="1">
    <location>
        <begin position="208"/>
        <end position="229"/>
    </location>
</feature>
<dbReference type="EMBL" id="BMDH01000001">
    <property type="protein sequence ID" value="GGI12738.1"/>
    <property type="molecule type" value="Genomic_DNA"/>
</dbReference>
<dbReference type="InterPro" id="IPR007621">
    <property type="entry name" value="TPM_dom"/>
</dbReference>
<keyword evidence="4" id="KW-1185">Reference proteome</keyword>
<proteinExistence type="predicted"/>
<dbReference type="Proteomes" id="UP000619536">
    <property type="component" value="Unassembled WGS sequence"/>
</dbReference>
<keyword evidence="1" id="KW-0812">Transmembrane</keyword>
<feature type="domain" description="TPM" evidence="2">
    <location>
        <begin position="73"/>
        <end position="193"/>
    </location>
</feature>
<reference evidence="3" key="2">
    <citation type="submission" date="2020-09" db="EMBL/GenBank/DDBJ databases">
        <authorList>
            <person name="Sun Q."/>
            <person name="Sedlacek I."/>
        </authorList>
    </citation>
    <scope>NUCLEOTIDE SEQUENCE</scope>
    <source>
        <strain evidence="3">CCM 8606</strain>
    </source>
</reference>
<dbReference type="AlphaFoldDB" id="A0A8J3ALV8"/>
<gene>
    <name evidence="3" type="ORF">GCM10007377_02460</name>
</gene>
<keyword evidence="1" id="KW-1133">Transmembrane helix</keyword>
<evidence type="ECO:0000313" key="4">
    <source>
        <dbReference type="Proteomes" id="UP000619536"/>
    </source>
</evidence>
<accession>A0A8J3ALV8</accession>
<reference evidence="3" key="1">
    <citation type="journal article" date="2014" name="Int. J. Syst. Evol. Microbiol.">
        <title>Complete genome sequence of Corynebacterium casei LMG S-19264T (=DSM 44701T), isolated from a smear-ripened cheese.</title>
        <authorList>
            <consortium name="US DOE Joint Genome Institute (JGI-PGF)"/>
            <person name="Walter F."/>
            <person name="Albersmeier A."/>
            <person name="Kalinowski J."/>
            <person name="Ruckert C."/>
        </authorList>
    </citation>
    <scope>NUCLEOTIDE SEQUENCE</scope>
    <source>
        <strain evidence="3">CCM 8606</strain>
    </source>
</reference>